<feature type="transmembrane region" description="Helical" evidence="3">
    <location>
        <begin position="19"/>
        <end position="36"/>
    </location>
</feature>
<dbReference type="InterPro" id="IPR002541">
    <property type="entry name" value="Cyt_c_assembly"/>
</dbReference>
<comment type="caution">
    <text evidence="5">The sequence shown here is derived from an EMBL/GenBank/DDBJ whole genome shotgun (WGS) entry which is preliminary data.</text>
</comment>
<dbReference type="Pfam" id="PF01578">
    <property type="entry name" value="Cytochrom_C_asm"/>
    <property type="match status" value="1"/>
</dbReference>
<dbReference type="AlphaFoldDB" id="A0A3D5Q9Q2"/>
<dbReference type="PRINTS" id="PR01410">
    <property type="entry name" value="CCBIOGENESIS"/>
</dbReference>
<keyword evidence="2" id="KW-0201">Cytochrome c-type biogenesis</keyword>
<evidence type="ECO:0000256" key="3">
    <source>
        <dbReference type="SAM" id="Phobius"/>
    </source>
</evidence>
<evidence type="ECO:0000313" key="5">
    <source>
        <dbReference type="EMBL" id="HCW92438.1"/>
    </source>
</evidence>
<dbReference type="GO" id="GO:0015232">
    <property type="term" value="F:heme transmembrane transporter activity"/>
    <property type="evidence" value="ECO:0007669"/>
    <property type="project" value="InterPro"/>
</dbReference>
<evidence type="ECO:0000256" key="2">
    <source>
        <dbReference type="ARBA" id="ARBA00022748"/>
    </source>
</evidence>
<organism evidence="5 6">
    <name type="scientific">Flexistipes sinusarabici</name>
    <dbReference type="NCBI Taxonomy" id="2352"/>
    <lineage>
        <taxon>Bacteria</taxon>
        <taxon>Pseudomonadati</taxon>
        <taxon>Deferribacterota</taxon>
        <taxon>Deferribacteres</taxon>
        <taxon>Deferribacterales</taxon>
        <taxon>Flexistipitaceae</taxon>
        <taxon>Flexistipes</taxon>
    </lineage>
</organism>
<sequence length="91" mass="10516">VELGWGGYWAWDPVENSSFIPWLILTAYIHSVIIQERKNMLKIWNVSLIIFAFLATLFGTFLTRSGVFASVHSFSDSPLGFYFLMFMFLVL</sequence>
<gene>
    <name evidence="5" type="ORF">DHM44_02015</name>
</gene>
<dbReference type="PANTHER" id="PTHR43653">
    <property type="entry name" value="CYTOCHROME C ASSEMBLY PROTEIN-RELATED"/>
    <property type="match status" value="1"/>
</dbReference>
<dbReference type="EMBL" id="DPPF01000042">
    <property type="protein sequence ID" value="HCW92438.1"/>
    <property type="molecule type" value="Genomic_DNA"/>
</dbReference>
<keyword evidence="3" id="KW-0472">Membrane</keyword>
<feature type="domain" description="Cytochrome c assembly protein" evidence="4">
    <location>
        <begin position="2"/>
        <end position="65"/>
    </location>
</feature>
<dbReference type="GO" id="GO:0017004">
    <property type="term" value="P:cytochrome complex assembly"/>
    <property type="evidence" value="ECO:0007669"/>
    <property type="project" value="UniProtKB-KW"/>
</dbReference>
<keyword evidence="3" id="KW-1133">Transmembrane helix</keyword>
<evidence type="ECO:0000256" key="1">
    <source>
        <dbReference type="ARBA" id="ARBA00009186"/>
    </source>
</evidence>
<proteinExistence type="inferred from homology"/>
<feature type="transmembrane region" description="Helical" evidence="3">
    <location>
        <begin position="68"/>
        <end position="90"/>
    </location>
</feature>
<reference evidence="5 6" key="1">
    <citation type="journal article" date="2018" name="Nat. Biotechnol.">
        <title>A standardized bacterial taxonomy based on genome phylogeny substantially revises the tree of life.</title>
        <authorList>
            <person name="Parks D.H."/>
            <person name="Chuvochina M."/>
            <person name="Waite D.W."/>
            <person name="Rinke C."/>
            <person name="Skarshewski A."/>
            <person name="Chaumeil P.A."/>
            <person name="Hugenholtz P."/>
        </authorList>
    </citation>
    <scope>NUCLEOTIDE SEQUENCE [LARGE SCALE GENOMIC DNA]</scope>
    <source>
        <strain evidence="5">UBA8672</strain>
    </source>
</reference>
<dbReference type="PANTHER" id="PTHR43653:SF1">
    <property type="entry name" value="CYTOCHROME C-TYPE BIOGENESIS PROTEIN CCMF"/>
    <property type="match status" value="1"/>
</dbReference>
<dbReference type="InterPro" id="IPR003567">
    <property type="entry name" value="Cyt_c_biogenesis"/>
</dbReference>
<dbReference type="Proteomes" id="UP000262325">
    <property type="component" value="Unassembled WGS sequence"/>
</dbReference>
<feature type="non-terminal residue" evidence="5">
    <location>
        <position position="91"/>
    </location>
</feature>
<evidence type="ECO:0000259" key="4">
    <source>
        <dbReference type="Pfam" id="PF01578"/>
    </source>
</evidence>
<dbReference type="GO" id="GO:0020037">
    <property type="term" value="F:heme binding"/>
    <property type="evidence" value="ECO:0007669"/>
    <property type="project" value="InterPro"/>
</dbReference>
<protein>
    <submittedName>
        <fullName evidence="5">Cytochrome C biogenesis protein</fullName>
    </submittedName>
</protein>
<name>A0A3D5Q9Q2_FLESI</name>
<comment type="similarity">
    <text evidence="1">Belongs to the CcmF/CycK/Ccl1/NrfE/CcsA family.</text>
</comment>
<feature type="non-terminal residue" evidence="5">
    <location>
        <position position="1"/>
    </location>
</feature>
<feature type="transmembrane region" description="Helical" evidence="3">
    <location>
        <begin position="43"/>
        <end position="62"/>
    </location>
</feature>
<accession>A0A3D5Q9Q2</accession>
<dbReference type="GO" id="GO:0016020">
    <property type="term" value="C:membrane"/>
    <property type="evidence" value="ECO:0007669"/>
    <property type="project" value="InterPro"/>
</dbReference>
<keyword evidence="3" id="KW-0812">Transmembrane</keyword>
<evidence type="ECO:0000313" key="6">
    <source>
        <dbReference type="Proteomes" id="UP000262325"/>
    </source>
</evidence>